<dbReference type="Gene3D" id="1.10.10.10">
    <property type="entry name" value="Winged helix-like DNA-binding domain superfamily/Winged helix DNA-binding domain"/>
    <property type="match status" value="1"/>
</dbReference>
<dbReference type="SUPFAM" id="SSF53850">
    <property type="entry name" value="Periplasmic binding protein-like II"/>
    <property type="match status" value="1"/>
</dbReference>
<dbReference type="Pfam" id="PF00126">
    <property type="entry name" value="HTH_1"/>
    <property type="match status" value="1"/>
</dbReference>
<evidence type="ECO:0000313" key="8">
    <source>
        <dbReference type="Proteomes" id="UP000193570"/>
    </source>
</evidence>
<dbReference type="Proteomes" id="UP000193570">
    <property type="component" value="Unassembled WGS sequence"/>
</dbReference>
<dbReference type="PROSITE" id="PS50931">
    <property type="entry name" value="HTH_LYSR"/>
    <property type="match status" value="1"/>
</dbReference>
<dbReference type="GO" id="GO:0032993">
    <property type="term" value="C:protein-DNA complex"/>
    <property type="evidence" value="ECO:0007669"/>
    <property type="project" value="TreeGrafter"/>
</dbReference>
<feature type="domain" description="HTH lysR-type" evidence="6">
    <location>
        <begin position="3"/>
        <end position="60"/>
    </location>
</feature>
<keyword evidence="5" id="KW-0804">Transcription</keyword>
<name>A0A1X6Z2P5_9RHOB</name>
<keyword evidence="3" id="KW-0238">DNA-binding</keyword>
<gene>
    <name evidence="7" type="primary">oxyR_2</name>
    <name evidence="7" type="ORF">ROJ8625_01753</name>
</gene>
<dbReference type="GO" id="GO:0003700">
    <property type="term" value="F:DNA-binding transcription factor activity"/>
    <property type="evidence" value="ECO:0007669"/>
    <property type="project" value="InterPro"/>
</dbReference>
<dbReference type="AlphaFoldDB" id="A0A1X6Z2P5"/>
<dbReference type="Pfam" id="PF03466">
    <property type="entry name" value="LysR_substrate"/>
    <property type="match status" value="1"/>
</dbReference>
<dbReference type="InterPro" id="IPR036390">
    <property type="entry name" value="WH_DNA-bd_sf"/>
</dbReference>
<dbReference type="InterPro" id="IPR000847">
    <property type="entry name" value="LysR_HTH_N"/>
</dbReference>
<evidence type="ECO:0000313" key="7">
    <source>
        <dbReference type="EMBL" id="SLN38279.1"/>
    </source>
</evidence>
<evidence type="ECO:0000256" key="2">
    <source>
        <dbReference type="ARBA" id="ARBA00023015"/>
    </source>
</evidence>
<organism evidence="7 8">
    <name type="scientific">Roseivivax jejudonensis</name>
    <dbReference type="NCBI Taxonomy" id="1529041"/>
    <lineage>
        <taxon>Bacteria</taxon>
        <taxon>Pseudomonadati</taxon>
        <taxon>Pseudomonadota</taxon>
        <taxon>Alphaproteobacteria</taxon>
        <taxon>Rhodobacterales</taxon>
        <taxon>Roseobacteraceae</taxon>
        <taxon>Roseivivax</taxon>
    </lineage>
</organism>
<dbReference type="OrthoDB" id="9775392at2"/>
<accession>A0A1X6Z2P5</accession>
<evidence type="ECO:0000259" key="6">
    <source>
        <dbReference type="PROSITE" id="PS50931"/>
    </source>
</evidence>
<evidence type="ECO:0000256" key="4">
    <source>
        <dbReference type="ARBA" id="ARBA00023159"/>
    </source>
</evidence>
<reference evidence="7 8" key="1">
    <citation type="submission" date="2017-03" db="EMBL/GenBank/DDBJ databases">
        <authorList>
            <person name="Afonso C.L."/>
            <person name="Miller P.J."/>
            <person name="Scott M.A."/>
            <person name="Spackman E."/>
            <person name="Goraichik I."/>
            <person name="Dimitrov K.M."/>
            <person name="Suarez D.L."/>
            <person name="Swayne D.E."/>
        </authorList>
    </citation>
    <scope>NUCLEOTIDE SEQUENCE [LARGE SCALE GENOMIC DNA]</scope>
    <source>
        <strain evidence="7 8">CECT 8625</strain>
    </source>
</reference>
<dbReference type="Gene3D" id="3.40.190.10">
    <property type="entry name" value="Periplasmic binding protein-like II"/>
    <property type="match status" value="2"/>
</dbReference>
<evidence type="ECO:0000256" key="5">
    <source>
        <dbReference type="ARBA" id="ARBA00023163"/>
    </source>
</evidence>
<evidence type="ECO:0000256" key="1">
    <source>
        <dbReference type="ARBA" id="ARBA00009437"/>
    </source>
</evidence>
<dbReference type="FunFam" id="1.10.10.10:FF:000001">
    <property type="entry name" value="LysR family transcriptional regulator"/>
    <property type="match status" value="1"/>
</dbReference>
<dbReference type="GO" id="GO:0003677">
    <property type="term" value="F:DNA binding"/>
    <property type="evidence" value="ECO:0007669"/>
    <property type="project" value="UniProtKB-KW"/>
</dbReference>
<sequence>MDVTLRQLSYFAALAEARHFGRAAARANISQPALSLQIKELETQLGVPLVERLPREVRLTRAGHEVLSRAHRILSEVQDLRGAVRRRAGLSGQLHLGVIPTVAPYLLPAALTRLRARDLTLELRVREAQTGTLVAELRAGRLDAALVALPVPDAGLAAHPLFEDRFVLAGSERRIAAWAETVDRLRPTELSPDQLLLLDEGHCLADQALEVCGLSRRGGVDLGASSLSTLCGLVSEGFGLTLLPEIAVLVETASSDRLTLRRFSAPEPARHLALVRRATAGDGEWVEELAELFRAAAAPLLEDARAVCR</sequence>
<dbReference type="RefSeq" id="WP_085791486.1">
    <property type="nucleotide sequence ID" value="NZ_FWFK01000003.1"/>
</dbReference>
<keyword evidence="4" id="KW-0010">Activator</keyword>
<dbReference type="InterPro" id="IPR005119">
    <property type="entry name" value="LysR_subst-bd"/>
</dbReference>
<dbReference type="CDD" id="cd08411">
    <property type="entry name" value="PBP2_OxyR"/>
    <property type="match status" value="1"/>
</dbReference>
<dbReference type="SUPFAM" id="SSF46785">
    <property type="entry name" value="Winged helix' DNA-binding domain"/>
    <property type="match status" value="1"/>
</dbReference>
<proteinExistence type="inferred from homology"/>
<dbReference type="PRINTS" id="PR00039">
    <property type="entry name" value="HTHLYSR"/>
</dbReference>
<protein>
    <submittedName>
        <fullName evidence="7">Hydrogen peroxide-inducible genes activator</fullName>
    </submittedName>
</protein>
<dbReference type="InterPro" id="IPR036388">
    <property type="entry name" value="WH-like_DNA-bd_sf"/>
</dbReference>
<keyword evidence="8" id="KW-1185">Reference proteome</keyword>
<keyword evidence="2" id="KW-0805">Transcription regulation</keyword>
<dbReference type="PANTHER" id="PTHR30346">
    <property type="entry name" value="TRANSCRIPTIONAL DUAL REGULATOR HCAR-RELATED"/>
    <property type="match status" value="1"/>
</dbReference>
<dbReference type="EMBL" id="FWFK01000003">
    <property type="protein sequence ID" value="SLN38279.1"/>
    <property type="molecule type" value="Genomic_DNA"/>
</dbReference>
<evidence type="ECO:0000256" key="3">
    <source>
        <dbReference type="ARBA" id="ARBA00023125"/>
    </source>
</evidence>
<comment type="similarity">
    <text evidence="1">Belongs to the LysR transcriptional regulatory family.</text>
</comment>
<dbReference type="PANTHER" id="PTHR30346:SF26">
    <property type="entry name" value="HYDROGEN PEROXIDE-INDUCIBLE GENES ACTIVATOR"/>
    <property type="match status" value="1"/>
</dbReference>